<dbReference type="AlphaFoldDB" id="A0A1F7V6C9"/>
<keyword evidence="6" id="KW-0066">ATP synthesis</keyword>
<evidence type="ECO:0000256" key="3">
    <source>
        <dbReference type="ARBA" id="ARBA00022781"/>
    </source>
</evidence>
<dbReference type="Proteomes" id="UP000178723">
    <property type="component" value="Unassembled WGS sequence"/>
</dbReference>
<keyword evidence="2" id="KW-0813">Transport</keyword>
<organism evidence="7 8">
    <name type="scientific">Candidatus Uhrbacteria bacterium RIFCSPLOWO2_02_FULL_48_12</name>
    <dbReference type="NCBI Taxonomy" id="1802407"/>
    <lineage>
        <taxon>Bacteria</taxon>
        <taxon>Candidatus Uhriibacteriota</taxon>
    </lineage>
</organism>
<accession>A0A1F7V6C9</accession>
<proteinExistence type="predicted"/>
<dbReference type="InterPro" id="IPR000711">
    <property type="entry name" value="ATPase_OSCP/dsu"/>
</dbReference>
<keyword evidence="3" id="KW-0375">Hydrogen ion transport</keyword>
<reference evidence="7 8" key="1">
    <citation type="journal article" date="2016" name="Nat. Commun.">
        <title>Thousands of microbial genomes shed light on interconnected biogeochemical processes in an aquifer system.</title>
        <authorList>
            <person name="Anantharaman K."/>
            <person name="Brown C.T."/>
            <person name="Hug L.A."/>
            <person name="Sharon I."/>
            <person name="Castelle C.J."/>
            <person name="Probst A.J."/>
            <person name="Thomas B.C."/>
            <person name="Singh A."/>
            <person name="Wilkins M.J."/>
            <person name="Karaoz U."/>
            <person name="Brodie E.L."/>
            <person name="Williams K.H."/>
            <person name="Hubbard S.S."/>
            <person name="Banfield J.F."/>
        </authorList>
    </citation>
    <scope>NUCLEOTIDE SEQUENCE [LARGE SCALE GENOMIC DNA]</scope>
</reference>
<keyword evidence="5" id="KW-0472">Membrane</keyword>
<evidence type="ECO:0000256" key="6">
    <source>
        <dbReference type="ARBA" id="ARBA00023310"/>
    </source>
</evidence>
<gene>
    <name evidence="7" type="ORF">A3I40_00460</name>
</gene>
<evidence type="ECO:0000256" key="4">
    <source>
        <dbReference type="ARBA" id="ARBA00023065"/>
    </source>
</evidence>
<dbReference type="STRING" id="1802407.A3I40_00460"/>
<evidence type="ECO:0000313" key="8">
    <source>
        <dbReference type="Proteomes" id="UP000178723"/>
    </source>
</evidence>
<dbReference type="GO" id="GO:0046933">
    <property type="term" value="F:proton-transporting ATP synthase activity, rotational mechanism"/>
    <property type="evidence" value="ECO:0007669"/>
    <property type="project" value="InterPro"/>
</dbReference>
<protein>
    <submittedName>
        <fullName evidence="7">Uncharacterized protein</fullName>
    </submittedName>
</protein>
<comment type="subcellular location">
    <subcellularLocation>
        <location evidence="1">Membrane</location>
    </subcellularLocation>
</comment>
<name>A0A1F7V6C9_9BACT</name>
<dbReference type="EMBL" id="MGEP01000055">
    <property type="protein sequence ID" value="OGL85991.1"/>
    <property type="molecule type" value="Genomic_DNA"/>
</dbReference>
<evidence type="ECO:0000256" key="1">
    <source>
        <dbReference type="ARBA" id="ARBA00004370"/>
    </source>
</evidence>
<evidence type="ECO:0000313" key="7">
    <source>
        <dbReference type="EMBL" id="OGL85991.1"/>
    </source>
</evidence>
<dbReference type="Pfam" id="PF00213">
    <property type="entry name" value="OSCP"/>
    <property type="match status" value="1"/>
</dbReference>
<evidence type="ECO:0000256" key="2">
    <source>
        <dbReference type="ARBA" id="ARBA00022448"/>
    </source>
</evidence>
<evidence type="ECO:0000256" key="5">
    <source>
        <dbReference type="ARBA" id="ARBA00023136"/>
    </source>
</evidence>
<sequence length="125" mass="14067">MISQTTIYAKALLAAWERAPSDEREKVIDKFIDILRQDRILPLTSNIISAVEQLVLDKEKSEAVIAEVAHQPMGHQRESLKKLRVTQIKETPLVIGGFKIRGENKIIDASIEGALKQVRQALILE</sequence>
<dbReference type="GO" id="GO:0016020">
    <property type="term" value="C:membrane"/>
    <property type="evidence" value="ECO:0007669"/>
    <property type="project" value="UniProtKB-SubCell"/>
</dbReference>
<comment type="caution">
    <text evidence="7">The sequence shown here is derived from an EMBL/GenBank/DDBJ whole genome shotgun (WGS) entry which is preliminary data.</text>
</comment>
<keyword evidence="4" id="KW-0406">Ion transport</keyword>